<name>A0ABP8L8V2_9BURK</name>
<dbReference type="Proteomes" id="UP001501788">
    <property type="component" value="Unassembled WGS sequence"/>
</dbReference>
<evidence type="ECO:0000313" key="2">
    <source>
        <dbReference type="Proteomes" id="UP001501788"/>
    </source>
</evidence>
<keyword evidence="2" id="KW-1185">Reference proteome</keyword>
<sequence length="89" mass="9428">MASKPAGNAQHGAITADNQAQITLSADAVHVCHWVVGEASIRRRLGFEHNLAALVHEEVRDMVQCVDSAAGGATGCNWLVFPDECDASE</sequence>
<protein>
    <recommendedName>
        <fullName evidence="3">DUF1488 family protein</fullName>
    </recommendedName>
</protein>
<reference evidence="2" key="1">
    <citation type="journal article" date="2019" name="Int. J. Syst. Evol. Microbiol.">
        <title>The Global Catalogue of Microorganisms (GCM) 10K type strain sequencing project: providing services to taxonomists for standard genome sequencing and annotation.</title>
        <authorList>
            <consortium name="The Broad Institute Genomics Platform"/>
            <consortium name="The Broad Institute Genome Sequencing Center for Infectious Disease"/>
            <person name="Wu L."/>
            <person name="Ma J."/>
        </authorList>
    </citation>
    <scope>NUCLEOTIDE SEQUENCE [LARGE SCALE GENOMIC DNA]</scope>
    <source>
        <strain evidence="2">JCM 31890</strain>
    </source>
</reference>
<dbReference type="EMBL" id="BAABEX010000011">
    <property type="protein sequence ID" value="GAA4424433.1"/>
    <property type="molecule type" value="Genomic_DNA"/>
</dbReference>
<comment type="caution">
    <text evidence="1">The sequence shown here is derived from an EMBL/GenBank/DDBJ whole genome shotgun (WGS) entry which is preliminary data.</text>
</comment>
<proteinExistence type="predicted"/>
<evidence type="ECO:0008006" key="3">
    <source>
        <dbReference type="Google" id="ProtNLM"/>
    </source>
</evidence>
<gene>
    <name evidence="1" type="ORF">GCM10023090_17980</name>
</gene>
<accession>A0ABP8L8V2</accession>
<evidence type="ECO:0000313" key="1">
    <source>
        <dbReference type="EMBL" id="GAA4424433.1"/>
    </source>
</evidence>
<organism evidence="1 2">
    <name type="scientific">Acidovorax lacteus</name>
    <dbReference type="NCBI Taxonomy" id="1924988"/>
    <lineage>
        <taxon>Bacteria</taxon>
        <taxon>Pseudomonadati</taxon>
        <taxon>Pseudomonadota</taxon>
        <taxon>Betaproteobacteria</taxon>
        <taxon>Burkholderiales</taxon>
        <taxon>Comamonadaceae</taxon>
        <taxon>Acidovorax</taxon>
    </lineage>
</organism>